<proteinExistence type="predicted"/>
<accession>A0A9P8W9J5</accession>
<reference evidence="6 7" key="1">
    <citation type="journal article" date="2021" name="Nat. Commun.">
        <title>Genetic determinants of endophytism in the Arabidopsis root mycobiome.</title>
        <authorList>
            <person name="Mesny F."/>
            <person name="Miyauchi S."/>
            <person name="Thiergart T."/>
            <person name="Pickel B."/>
            <person name="Atanasova L."/>
            <person name="Karlsson M."/>
            <person name="Huettel B."/>
            <person name="Barry K.W."/>
            <person name="Haridas S."/>
            <person name="Chen C."/>
            <person name="Bauer D."/>
            <person name="Andreopoulos W."/>
            <person name="Pangilinan J."/>
            <person name="LaButti K."/>
            <person name="Riley R."/>
            <person name="Lipzen A."/>
            <person name="Clum A."/>
            <person name="Drula E."/>
            <person name="Henrissat B."/>
            <person name="Kohler A."/>
            <person name="Grigoriev I.V."/>
            <person name="Martin F.M."/>
            <person name="Hacquard S."/>
        </authorList>
    </citation>
    <scope>NUCLEOTIDE SEQUENCE [LARGE SCALE GENOMIC DNA]</scope>
    <source>
        <strain evidence="6 7">MPI-CAGE-CH-0241</strain>
    </source>
</reference>
<dbReference type="InterPro" id="IPR029063">
    <property type="entry name" value="SAM-dependent_MTases_sf"/>
</dbReference>
<dbReference type="PANTHER" id="PTHR43712:SF16">
    <property type="entry name" value="O-METHYLTRANSFERASE ELCB"/>
    <property type="match status" value="1"/>
</dbReference>
<gene>
    <name evidence="6" type="ORF">B0T10DRAFT_239583</name>
</gene>
<dbReference type="PROSITE" id="PS51683">
    <property type="entry name" value="SAM_OMT_II"/>
    <property type="match status" value="1"/>
</dbReference>
<evidence type="ECO:0000256" key="2">
    <source>
        <dbReference type="ARBA" id="ARBA00022679"/>
    </source>
</evidence>
<dbReference type="GO" id="GO:0032259">
    <property type="term" value="P:methylation"/>
    <property type="evidence" value="ECO:0007669"/>
    <property type="project" value="UniProtKB-KW"/>
</dbReference>
<dbReference type="GO" id="GO:0008171">
    <property type="term" value="F:O-methyltransferase activity"/>
    <property type="evidence" value="ECO:0007669"/>
    <property type="project" value="InterPro"/>
</dbReference>
<dbReference type="InterPro" id="IPR036388">
    <property type="entry name" value="WH-like_DNA-bd_sf"/>
</dbReference>
<keyword evidence="1" id="KW-0489">Methyltransferase</keyword>
<dbReference type="SUPFAM" id="SSF46785">
    <property type="entry name" value="Winged helix' DNA-binding domain"/>
    <property type="match status" value="1"/>
</dbReference>
<sequence>MAKIRVPSWLHSSHSNTNINGQSDEAERKKQNRLSLSGLAGFISKNDQSSQQSSASETEATPASVTGSAPVNTAFDSSTSTMIQLAKKITEETEKLDKYIKENNLPAPGFGADAPTDFPKLPDDIQKSRQEIVYATKELGQLVRGPREQVRWGVWNFLDTLSLQLITSYGIAKLVPFDKPIELTELQTKTTLDPVNLARALRHAMTNQMFCEPSPGLIAHTAASRVLAEDEALQGWVGFNAEDIFPAAAHSLQALRAHPEATSLTRTGFNFASNTVDVEPMFATFGKDPKRAKRMGLAMASLTGGEGYELSHFVDNYDLSDVDAKEGTFVDIGGSHGFVCVDLGKKWKKTKFVVQDLQKTVDSAPKPLSEDEDVDKRVTLQAHDFFTEQPVKGADVYYFRWILHNYSTVYAIKIIKSLIPALKPGARVVINDHCLRDFGAENPWDEKIIRSMDMVMLALLNAQERTEQEFKELFKTVDERFVFKGVTRTPGCRMSVVEAVWQPESVEKIEAVEVVDTPAEEIKVENGETPAAAAKYV</sequence>
<dbReference type="Gene3D" id="3.40.50.150">
    <property type="entry name" value="Vaccinia Virus protein VP39"/>
    <property type="match status" value="1"/>
</dbReference>
<evidence type="ECO:0000313" key="7">
    <source>
        <dbReference type="Proteomes" id="UP000777438"/>
    </source>
</evidence>
<feature type="domain" description="O-methyltransferase C-terminal" evidence="5">
    <location>
        <begin position="311"/>
        <end position="475"/>
    </location>
</feature>
<comment type="caution">
    <text evidence="6">The sequence shown here is derived from an EMBL/GenBank/DDBJ whole genome shotgun (WGS) entry which is preliminary data.</text>
</comment>
<name>A0A9P8W9J5_9HYPO</name>
<dbReference type="InterPro" id="IPR036390">
    <property type="entry name" value="WH_DNA-bd_sf"/>
</dbReference>
<keyword evidence="3" id="KW-0949">S-adenosyl-L-methionine</keyword>
<feature type="compositionally biased region" description="Polar residues" evidence="4">
    <location>
        <begin position="10"/>
        <end position="23"/>
    </location>
</feature>
<dbReference type="OrthoDB" id="2410195at2759"/>
<evidence type="ECO:0000256" key="1">
    <source>
        <dbReference type="ARBA" id="ARBA00022603"/>
    </source>
</evidence>
<feature type="region of interest" description="Disordered" evidence="4">
    <location>
        <begin position="1"/>
        <end position="73"/>
    </location>
</feature>
<evidence type="ECO:0000313" key="6">
    <source>
        <dbReference type="EMBL" id="KAH6894150.1"/>
    </source>
</evidence>
<evidence type="ECO:0000256" key="3">
    <source>
        <dbReference type="ARBA" id="ARBA00022691"/>
    </source>
</evidence>
<dbReference type="EMBL" id="JAGPYM010000005">
    <property type="protein sequence ID" value="KAH6894150.1"/>
    <property type="molecule type" value="Genomic_DNA"/>
</dbReference>
<feature type="compositionally biased region" description="Low complexity" evidence="4">
    <location>
        <begin position="48"/>
        <end position="64"/>
    </location>
</feature>
<dbReference type="PANTHER" id="PTHR43712">
    <property type="entry name" value="PUTATIVE (AFU_ORTHOLOGUE AFUA_4G14580)-RELATED"/>
    <property type="match status" value="1"/>
</dbReference>
<dbReference type="InterPro" id="IPR001077">
    <property type="entry name" value="COMT_C"/>
</dbReference>
<dbReference type="Gene3D" id="1.10.10.10">
    <property type="entry name" value="Winged helix-like DNA-binding domain superfamily/Winged helix DNA-binding domain"/>
    <property type="match status" value="1"/>
</dbReference>
<dbReference type="InterPro" id="IPR016461">
    <property type="entry name" value="COMT-like"/>
</dbReference>
<keyword evidence="7" id="KW-1185">Reference proteome</keyword>
<dbReference type="Proteomes" id="UP000777438">
    <property type="component" value="Unassembled WGS sequence"/>
</dbReference>
<dbReference type="AlphaFoldDB" id="A0A9P8W9J5"/>
<protein>
    <submittedName>
        <fullName evidence="6">O-methyltransferase</fullName>
    </submittedName>
</protein>
<dbReference type="SUPFAM" id="SSF53335">
    <property type="entry name" value="S-adenosyl-L-methionine-dependent methyltransferases"/>
    <property type="match status" value="1"/>
</dbReference>
<evidence type="ECO:0000259" key="5">
    <source>
        <dbReference type="Pfam" id="PF00891"/>
    </source>
</evidence>
<evidence type="ECO:0000256" key="4">
    <source>
        <dbReference type="SAM" id="MobiDB-lite"/>
    </source>
</evidence>
<keyword evidence="2" id="KW-0808">Transferase</keyword>
<dbReference type="Pfam" id="PF00891">
    <property type="entry name" value="Methyltransf_2"/>
    <property type="match status" value="1"/>
</dbReference>
<organism evidence="6 7">
    <name type="scientific">Thelonectria olida</name>
    <dbReference type="NCBI Taxonomy" id="1576542"/>
    <lineage>
        <taxon>Eukaryota</taxon>
        <taxon>Fungi</taxon>
        <taxon>Dikarya</taxon>
        <taxon>Ascomycota</taxon>
        <taxon>Pezizomycotina</taxon>
        <taxon>Sordariomycetes</taxon>
        <taxon>Hypocreomycetidae</taxon>
        <taxon>Hypocreales</taxon>
        <taxon>Nectriaceae</taxon>
        <taxon>Thelonectria</taxon>
    </lineage>
</organism>